<dbReference type="SMART" id="SM00420">
    <property type="entry name" value="HTH_DEOR"/>
    <property type="match status" value="1"/>
</dbReference>
<feature type="domain" description="HTH arsR-type" evidence="4">
    <location>
        <begin position="1"/>
        <end position="56"/>
    </location>
</feature>
<dbReference type="SUPFAM" id="SSF46785">
    <property type="entry name" value="Winged helix' DNA-binding domain"/>
    <property type="match status" value="1"/>
</dbReference>
<proteinExistence type="predicted"/>
<dbReference type="Gene3D" id="1.10.10.10">
    <property type="entry name" value="Winged helix-like DNA-binding domain superfamily/Winged helix DNA-binding domain"/>
    <property type="match status" value="1"/>
</dbReference>
<dbReference type="PROSITE" id="PS50987">
    <property type="entry name" value="HTH_ARSR_2"/>
    <property type="match status" value="1"/>
</dbReference>
<organism evidence="6 8">
    <name type="scientific">Alicyclobacillus dauci</name>
    <dbReference type="NCBI Taxonomy" id="1475485"/>
    <lineage>
        <taxon>Bacteria</taxon>
        <taxon>Bacillati</taxon>
        <taxon>Bacillota</taxon>
        <taxon>Bacilli</taxon>
        <taxon>Bacillales</taxon>
        <taxon>Alicyclobacillaceae</taxon>
        <taxon>Alicyclobacillus</taxon>
    </lineage>
</organism>
<dbReference type="PANTHER" id="PTHR30363">
    <property type="entry name" value="HTH-TYPE TRANSCRIPTIONAL REGULATOR SRLR-RELATED"/>
    <property type="match status" value="1"/>
</dbReference>
<evidence type="ECO:0000259" key="5">
    <source>
        <dbReference type="PROSITE" id="PS51000"/>
    </source>
</evidence>
<evidence type="ECO:0000256" key="1">
    <source>
        <dbReference type="ARBA" id="ARBA00023015"/>
    </source>
</evidence>
<dbReference type="Proteomes" id="UP001164803">
    <property type="component" value="Plasmid unnamed1"/>
</dbReference>
<gene>
    <name evidence="6" type="ORF">NZD86_19330</name>
    <name evidence="7" type="ORF">NZD86_23735</name>
</gene>
<feature type="domain" description="HTH deoR-type" evidence="5">
    <location>
        <begin position="3"/>
        <end position="56"/>
    </location>
</feature>
<keyword evidence="3" id="KW-0804">Transcription</keyword>
<dbReference type="RefSeq" id="WP_268043687.1">
    <property type="nucleotide sequence ID" value="NZ_CP104064.1"/>
</dbReference>
<dbReference type="InterPro" id="IPR018356">
    <property type="entry name" value="Tscrpt_reg_HTH_DeoR_CS"/>
</dbReference>
<evidence type="ECO:0000259" key="4">
    <source>
        <dbReference type="PROSITE" id="PS50987"/>
    </source>
</evidence>
<evidence type="ECO:0000313" key="7">
    <source>
        <dbReference type="EMBL" id="WAH39378.1"/>
    </source>
</evidence>
<evidence type="ECO:0000256" key="2">
    <source>
        <dbReference type="ARBA" id="ARBA00023125"/>
    </source>
</evidence>
<dbReference type="EMBL" id="CP104065">
    <property type="protein sequence ID" value="WAH39378.1"/>
    <property type="molecule type" value="Genomic_DNA"/>
</dbReference>
<geneLocation type="plasmid" evidence="7 8">
    <name>unnamed1</name>
</geneLocation>
<dbReference type="InterPro" id="IPR001034">
    <property type="entry name" value="DeoR_HTH"/>
</dbReference>
<evidence type="ECO:0000313" key="6">
    <source>
        <dbReference type="EMBL" id="WAH36356.1"/>
    </source>
</evidence>
<dbReference type="PANTHER" id="PTHR30363:SF44">
    <property type="entry name" value="AGA OPERON TRANSCRIPTIONAL REPRESSOR-RELATED"/>
    <property type="match status" value="1"/>
</dbReference>
<dbReference type="PROSITE" id="PS00894">
    <property type="entry name" value="HTH_DEOR_1"/>
    <property type="match status" value="1"/>
</dbReference>
<dbReference type="InterPro" id="IPR036390">
    <property type="entry name" value="WH_DNA-bd_sf"/>
</dbReference>
<dbReference type="PRINTS" id="PR00037">
    <property type="entry name" value="HTHLACR"/>
</dbReference>
<keyword evidence="8" id="KW-1185">Reference proteome</keyword>
<keyword evidence="1" id="KW-0805">Transcription regulation</keyword>
<keyword evidence="7" id="KW-0614">Plasmid</keyword>
<dbReference type="Proteomes" id="UP001164803">
    <property type="component" value="Chromosome"/>
</dbReference>
<dbReference type="InterPro" id="IPR001845">
    <property type="entry name" value="HTH_ArsR_DNA-bd_dom"/>
</dbReference>
<dbReference type="InterPro" id="IPR050313">
    <property type="entry name" value="Carb_Metab_HTH_regulators"/>
</dbReference>
<accession>A0ABY6Z2D6</accession>
<dbReference type="EMBL" id="CP104064">
    <property type="protein sequence ID" value="WAH36356.1"/>
    <property type="molecule type" value="Genomic_DNA"/>
</dbReference>
<evidence type="ECO:0000313" key="8">
    <source>
        <dbReference type="Proteomes" id="UP001164803"/>
    </source>
</evidence>
<evidence type="ECO:0000256" key="3">
    <source>
        <dbReference type="ARBA" id="ARBA00023163"/>
    </source>
</evidence>
<dbReference type="PROSITE" id="PS51000">
    <property type="entry name" value="HTH_DEOR_2"/>
    <property type="match status" value="1"/>
</dbReference>
<sequence length="56" mass="6666">MLSVQRRKEIFRILHSQGQVQLHDLANRFRVSVMTIRRDLELLEQEGKARRVHGGR</sequence>
<protein>
    <submittedName>
        <fullName evidence="6">DeoR family transcriptional regulator</fullName>
    </submittedName>
</protein>
<name>A0ABY6Z2D6_9BACL</name>
<keyword evidence="2" id="KW-0238">DNA-binding</keyword>
<dbReference type="Pfam" id="PF08220">
    <property type="entry name" value="HTH_DeoR"/>
    <property type="match status" value="1"/>
</dbReference>
<reference evidence="6" key="1">
    <citation type="submission" date="2022-08" db="EMBL/GenBank/DDBJ databases">
        <title>Alicyclobacillus dauci DSM2870, complete genome.</title>
        <authorList>
            <person name="Wang Q."/>
            <person name="Cai R."/>
            <person name="Wang Z."/>
        </authorList>
    </citation>
    <scope>NUCLEOTIDE SEQUENCE</scope>
    <source>
        <strain evidence="6">DSM 28700</strain>
        <plasmid evidence="7">unnamed1</plasmid>
    </source>
</reference>
<dbReference type="InterPro" id="IPR036388">
    <property type="entry name" value="WH-like_DNA-bd_sf"/>
</dbReference>